<dbReference type="GO" id="GO:0005507">
    <property type="term" value="F:copper ion binding"/>
    <property type="evidence" value="ECO:0007669"/>
    <property type="project" value="InterPro"/>
</dbReference>
<keyword evidence="9 15" id="KW-1133">Transmembrane helix</keyword>
<dbReference type="PROSITE" id="PS51257">
    <property type="entry name" value="PROKAR_LIPOPROTEIN"/>
    <property type="match status" value="1"/>
</dbReference>
<dbReference type="PROSITE" id="PS50857">
    <property type="entry name" value="COX2_CUA"/>
    <property type="match status" value="1"/>
</dbReference>
<dbReference type="Pfam" id="PF00116">
    <property type="entry name" value="COX2"/>
    <property type="match status" value="1"/>
</dbReference>
<evidence type="ECO:0000256" key="5">
    <source>
        <dbReference type="ARBA" id="ARBA00022660"/>
    </source>
</evidence>
<keyword evidence="10 14" id="KW-0560">Oxidoreductase</keyword>
<dbReference type="PANTHER" id="PTHR22888">
    <property type="entry name" value="CYTOCHROME C OXIDASE, SUBUNIT II"/>
    <property type="match status" value="1"/>
</dbReference>
<feature type="transmembrane region" description="Helical" evidence="15">
    <location>
        <begin position="44"/>
        <end position="69"/>
    </location>
</feature>
<dbReference type="PROSITE" id="PS50999">
    <property type="entry name" value="COX2_TM"/>
    <property type="match status" value="1"/>
</dbReference>
<evidence type="ECO:0000256" key="2">
    <source>
        <dbReference type="ARBA" id="ARBA00007866"/>
    </source>
</evidence>
<evidence type="ECO:0000259" key="16">
    <source>
        <dbReference type="PROSITE" id="PS50857"/>
    </source>
</evidence>
<dbReference type="Pfam" id="PF06481">
    <property type="entry name" value="COX_ARM"/>
    <property type="match status" value="1"/>
</dbReference>
<dbReference type="AlphaFoldDB" id="A0A3M8RCW3"/>
<dbReference type="InterPro" id="IPR036257">
    <property type="entry name" value="Cyt_c_oxidase_su2_TM_sf"/>
</dbReference>
<evidence type="ECO:0000256" key="7">
    <source>
        <dbReference type="ARBA" id="ARBA00022729"/>
    </source>
</evidence>
<evidence type="ECO:0000256" key="14">
    <source>
        <dbReference type="PIRNR" id="PIRNR000292"/>
    </source>
</evidence>
<feature type="domain" description="Cytochrome oxidase subunit II transmembrane region profile" evidence="17">
    <location>
        <begin position="23"/>
        <end position="120"/>
    </location>
</feature>
<evidence type="ECO:0000256" key="10">
    <source>
        <dbReference type="ARBA" id="ARBA00023002"/>
    </source>
</evidence>
<comment type="similarity">
    <text evidence="2 14">Belongs to the cytochrome c oxidase subunit 2 family.</text>
</comment>
<evidence type="ECO:0000256" key="4">
    <source>
        <dbReference type="ARBA" id="ARBA00022475"/>
    </source>
</evidence>
<keyword evidence="12" id="KW-0564">Palmitate</keyword>
<dbReference type="Gene3D" id="2.60.40.420">
    <property type="entry name" value="Cupredoxins - blue copper proteins"/>
    <property type="match status" value="1"/>
</dbReference>
<keyword evidence="5 14" id="KW-0679">Respiratory chain</keyword>
<keyword evidence="8 14" id="KW-0249">Electron transport</keyword>
<dbReference type="InterPro" id="IPR045187">
    <property type="entry name" value="CcO_II"/>
</dbReference>
<comment type="subcellular location">
    <subcellularLocation>
        <location evidence="1">Cell membrane</location>
        <topology evidence="1">Multi-pass membrane protein</topology>
    </subcellularLocation>
</comment>
<dbReference type="EMBL" id="RIZI01000140">
    <property type="protein sequence ID" value="RNF66433.1"/>
    <property type="molecule type" value="Genomic_DNA"/>
</dbReference>
<evidence type="ECO:0000256" key="12">
    <source>
        <dbReference type="ARBA" id="ARBA00023139"/>
    </source>
</evidence>
<proteinExistence type="inferred from homology"/>
<dbReference type="GO" id="GO:0005886">
    <property type="term" value="C:plasma membrane"/>
    <property type="evidence" value="ECO:0007669"/>
    <property type="project" value="UniProtKB-SubCell"/>
</dbReference>
<evidence type="ECO:0000256" key="6">
    <source>
        <dbReference type="ARBA" id="ARBA00022692"/>
    </source>
</evidence>
<evidence type="ECO:0000259" key="17">
    <source>
        <dbReference type="PROSITE" id="PS50999"/>
    </source>
</evidence>
<dbReference type="InterPro" id="IPR002429">
    <property type="entry name" value="CcO_II-like_C"/>
</dbReference>
<dbReference type="GO" id="GO:0042773">
    <property type="term" value="P:ATP synthesis coupled electron transport"/>
    <property type="evidence" value="ECO:0007669"/>
    <property type="project" value="TreeGrafter"/>
</dbReference>
<keyword evidence="4 14" id="KW-1003">Cell membrane</keyword>
<dbReference type="SUPFAM" id="SSF49503">
    <property type="entry name" value="Cupredoxins"/>
    <property type="match status" value="1"/>
</dbReference>
<dbReference type="GO" id="GO:0004129">
    <property type="term" value="F:cytochrome-c oxidase activity"/>
    <property type="evidence" value="ECO:0007669"/>
    <property type="project" value="UniProtKB-UniRule"/>
</dbReference>
<dbReference type="CDD" id="cd04212">
    <property type="entry name" value="CuRO_UO_II"/>
    <property type="match status" value="1"/>
</dbReference>
<keyword evidence="11 14" id="KW-0472">Membrane</keyword>
<feature type="domain" description="Cytochrome oxidase subunit II copper A binding" evidence="16">
    <location>
        <begin position="132"/>
        <end position="244"/>
    </location>
</feature>
<evidence type="ECO:0000256" key="15">
    <source>
        <dbReference type="SAM" id="Phobius"/>
    </source>
</evidence>
<dbReference type="GO" id="GO:0009486">
    <property type="term" value="F:cytochrome bo3 ubiquinol oxidase activity"/>
    <property type="evidence" value="ECO:0007669"/>
    <property type="project" value="InterPro"/>
</dbReference>
<dbReference type="RefSeq" id="WP_123102675.1">
    <property type="nucleotide sequence ID" value="NZ_CP127527.1"/>
</dbReference>
<name>A0A3M8RCW3_9PROT</name>
<evidence type="ECO:0000256" key="9">
    <source>
        <dbReference type="ARBA" id="ARBA00022989"/>
    </source>
</evidence>
<evidence type="ECO:0000256" key="8">
    <source>
        <dbReference type="ARBA" id="ARBA00022982"/>
    </source>
</evidence>
<evidence type="ECO:0000256" key="13">
    <source>
        <dbReference type="ARBA" id="ARBA00023288"/>
    </source>
</evidence>
<dbReference type="InterPro" id="IPR010514">
    <property type="entry name" value="COX_ARM"/>
</dbReference>
<dbReference type="PANTHER" id="PTHR22888:SF18">
    <property type="entry name" value="CYTOCHROME BO(3) UBIQUINOL OXIDASE SUBUNIT 2"/>
    <property type="match status" value="1"/>
</dbReference>
<gene>
    <name evidence="18" type="ORF">EC580_04710</name>
</gene>
<evidence type="ECO:0000313" key="18">
    <source>
        <dbReference type="EMBL" id="RNF66433.1"/>
    </source>
</evidence>
<keyword evidence="6 15" id="KW-0812">Transmembrane</keyword>
<feature type="transmembrane region" description="Helical" evidence="15">
    <location>
        <begin position="12"/>
        <end position="32"/>
    </location>
</feature>
<accession>A0A3M8RCW3</accession>
<evidence type="ECO:0000256" key="3">
    <source>
        <dbReference type="ARBA" id="ARBA00022448"/>
    </source>
</evidence>
<dbReference type="OrthoDB" id="9783445at2"/>
<dbReference type="InterPro" id="IPR034227">
    <property type="entry name" value="CuRO_UO_II"/>
</dbReference>
<organism evidence="18">
    <name type="scientific">Acidithiobacillus sulfuriphilus</name>
    <dbReference type="NCBI Taxonomy" id="1867749"/>
    <lineage>
        <taxon>Bacteria</taxon>
        <taxon>Pseudomonadati</taxon>
        <taxon>Pseudomonadota</taxon>
        <taxon>Acidithiobacillia</taxon>
        <taxon>Acidithiobacillales</taxon>
        <taxon>Acidithiobacillaceae</taxon>
        <taxon>Acidithiobacillus</taxon>
    </lineage>
</organism>
<keyword evidence="7" id="KW-0732">Signal</keyword>
<sequence length="318" mass="36106">MWIERIARWVRYLALAPLLLLSGCSTQGFWLFDPKGPMAHADLYYMIIDVAVMLSIVGITALMIVWFMWRYRKSHGKGKYDPKWTHSSAIEVVVWGIPIIAVGFLSYYTVQGTYALNPYDPTVIKGHAAAGGEPLEVDVITTDWRWLFVYPKYHIASVNELVVPAHTPVHFRLTSTSVTNDFFIPQLVGMIDVMPGMRTKSALLANHVGEYQGFSADYSGAGFSWMQFRTKAVTAEQFQQWTQRIQASPRRLSYAAFEEYAKPYIDVSGKPEYFSGVQDGLFDHILGEVMNGKVWPIPMAMTENMVDYMKEQNARTAN</sequence>
<dbReference type="InterPro" id="IPR008972">
    <property type="entry name" value="Cupredoxin"/>
</dbReference>
<evidence type="ECO:0000256" key="11">
    <source>
        <dbReference type="ARBA" id="ARBA00023136"/>
    </source>
</evidence>
<dbReference type="InterPro" id="IPR006333">
    <property type="entry name" value="Cyt_o_ubiquinol_oxidase_su2"/>
</dbReference>
<reference evidence="18" key="1">
    <citation type="submission" date="2018-10" db="EMBL/GenBank/DDBJ databases">
        <title>Acidithiobacillus sulfuriphilus sp. nov.: an extremely acidophilic sulfur-oxidizing chemolithotroph isolated from a neutral pH environment.</title>
        <authorList>
            <person name="Falagan C."/>
            <person name="Moya-Beltran A."/>
            <person name="Quatrini R."/>
            <person name="Johnson D.B."/>
        </authorList>
    </citation>
    <scope>NUCLEOTIDE SEQUENCE [LARGE SCALE GENOMIC DNA]</scope>
    <source>
        <strain evidence="18">CJ-2</strain>
    </source>
</reference>
<comment type="caution">
    <text evidence="18">The sequence shown here is derived from an EMBL/GenBank/DDBJ whole genome shotgun (WGS) entry which is preliminary data.</text>
</comment>
<dbReference type="SUPFAM" id="SSF81464">
    <property type="entry name" value="Cytochrome c oxidase subunit II-like, transmembrane region"/>
    <property type="match status" value="1"/>
</dbReference>
<dbReference type="Gene3D" id="1.10.287.90">
    <property type="match status" value="1"/>
</dbReference>
<keyword evidence="13" id="KW-0449">Lipoprotein</keyword>
<dbReference type="GO" id="GO:0016682">
    <property type="term" value="F:oxidoreductase activity, acting on diphenols and related substances as donors, oxygen as acceptor"/>
    <property type="evidence" value="ECO:0007669"/>
    <property type="project" value="InterPro"/>
</dbReference>
<dbReference type="PIRSF" id="PIRSF000292">
    <property type="entry name" value="Ubi_od_II"/>
    <property type="match status" value="1"/>
</dbReference>
<evidence type="ECO:0000256" key="1">
    <source>
        <dbReference type="ARBA" id="ARBA00004651"/>
    </source>
</evidence>
<protein>
    <recommendedName>
        <fullName evidence="14">Ubiquinol oxidase subunit 2</fullName>
    </recommendedName>
</protein>
<keyword evidence="3 14" id="KW-0813">Transport</keyword>
<feature type="transmembrane region" description="Helical" evidence="15">
    <location>
        <begin position="89"/>
        <end position="108"/>
    </location>
</feature>
<dbReference type="InterPro" id="IPR011759">
    <property type="entry name" value="Cyt_c_oxidase_su2_TM_dom"/>
</dbReference>